<dbReference type="EMBL" id="QVQW01000050">
    <property type="protein sequence ID" value="RKU42891.1"/>
    <property type="molecule type" value="Genomic_DNA"/>
</dbReference>
<proteinExistence type="predicted"/>
<name>A0A420Y4S3_9PEZI</name>
<reference evidence="2 3" key="1">
    <citation type="submission" date="2018-08" db="EMBL/GenBank/DDBJ databases">
        <title>Draft genome of the lignicolous fungus Coniochaeta pulveracea.</title>
        <authorList>
            <person name="Borstlap C.J."/>
            <person name="De Witt R.N."/>
            <person name="Botha A."/>
            <person name="Volschenk H."/>
        </authorList>
    </citation>
    <scope>NUCLEOTIDE SEQUENCE [LARGE SCALE GENOMIC DNA]</scope>
    <source>
        <strain evidence="2 3">CAB683</strain>
    </source>
</reference>
<protein>
    <recommendedName>
        <fullName evidence="4">DUF2415 domain-containing protein</fullName>
    </recommendedName>
</protein>
<keyword evidence="3" id="KW-1185">Reference proteome</keyword>
<evidence type="ECO:0000313" key="3">
    <source>
        <dbReference type="Proteomes" id="UP000275385"/>
    </source>
</evidence>
<evidence type="ECO:0000313" key="2">
    <source>
        <dbReference type="EMBL" id="RKU42891.1"/>
    </source>
</evidence>
<dbReference type="InterPro" id="IPR015943">
    <property type="entry name" value="WD40/YVTN_repeat-like_dom_sf"/>
</dbReference>
<dbReference type="Gene3D" id="2.130.10.10">
    <property type="entry name" value="YVTN repeat-like/Quinoprotein amine dehydrogenase"/>
    <property type="match status" value="1"/>
</dbReference>
<dbReference type="Proteomes" id="UP000275385">
    <property type="component" value="Unassembled WGS sequence"/>
</dbReference>
<dbReference type="OrthoDB" id="1658288at2759"/>
<comment type="caution">
    <text evidence="2">The sequence shown here is derived from an EMBL/GenBank/DDBJ whole genome shotgun (WGS) entry which is preliminary data.</text>
</comment>
<dbReference type="InterPro" id="IPR036322">
    <property type="entry name" value="WD40_repeat_dom_sf"/>
</dbReference>
<gene>
    <name evidence="2" type="ORF">DL546_006184</name>
</gene>
<organism evidence="2 3">
    <name type="scientific">Coniochaeta pulveracea</name>
    <dbReference type="NCBI Taxonomy" id="177199"/>
    <lineage>
        <taxon>Eukaryota</taxon>
        <taxon>Fungi</taxon>
        <taxon>Dikarya</taxon>
        <taxon>Ascomycota</taxon>
        <taxon>Pezizomycotina</taxon>
        <taxon>Sordariomycetes</taxon>
        <taxon>Sordariomycetidae</taxon>
        <taxon>Coniochaetales</taxon>
        <taxon>Coniochaetaceae</taxon>
        <taxon>Coniochaeta</taxon>
    </lineage>
</organism>
<dbReference type="AlphaFoldDB" id="A0A420Y4S3"/>
<accession>A0A420Y4S3</accession>
<sequence>MDVGGSIRIYDFASMSLIYKLTSEDRINQICFSPDNIRFYDLRGSYCNIWEPNCLIRLADAASEQQSSDADSGEDSFWSDTEDSHSTSISFPVSEGHVDSKPAITAFEPGRKSHEPIAHANEDGSINIYDTLGKKKHEIGKTMFKMTVEHLAWNSKHDRLAYSLPNGAITVLSVTLDAGAQTSVLTNKIYSEKRSPTDRGRTSQLLFDPTGTRLLVYGSKQCQLLSMPDGAVLAERSVVEDAGSAKWLQHPFDSDRLLCFTEQTIAVLTWQNLKQETILSLDLPKADGALAPTIDAILDSHDQRLLLLRTVTMHLNRPQYGFAVLSTDYLRPSTTANISASPDPPPTIRPLVLPRSLVSAAAHAVGILPDGRLVFLDRRLWVCSTAILAPPPPSFIQAAAGPRKLPEAVVGQEVARHFFLPHDWVTAQGLRLCRLLRDGGFLCPSKGEVAVMKGDLVRDW</sequence>
<dbReference type="SUPFAM" id="SSF50978">
    <property type="entry name" value="WD40 repeat-like"/>
    <property type="match status" value="1"/>
</dbReference>
<evidence type="ECO:0000256" key="1">
    <source>
        <dbReference type="SAM" id="MobiDB-lite"/>
    </source>
</evidence>
<evidence type="ECO:0008006" key="4">
    <source>
        <dbReference type="Google" id="ProtNLM"/>
    </source>
</evidence>
<feature type="region of interest" description="Disordered" evidence="1">
    <location>
        <begin position="66"/>
        <end position="97"/>
    </location>
</feature>